<evidence type="ECO:0000256" key="4">
    <source>
        <dbReference type="ARBA" id="ARBA00022692"/>
    </source>
</evidence>
<dbReference type="EC" id="3.4.21.105" evidence="9"/>
<keyword evidence="4 7" id="KW-0812">Transmembrane</keyword>
<feature type="domain" description="Peptidase S54 rhomboid" evidence="8">
    <location>
        <begin position="80"/>
        <end position="212"/>
    </location>
</feature>
<dbReference type="InterPro" id="IPR022764">
    <property type="entry name" value="Peptidase_S54_rhomboid_dom"/>
</dbReference>
<name>A0ABT9JHF7_9RHOB</name>
<keyword evidence="9" id="KW-0645">Protease</keyword>
<accession>A0ABT9JHF7</accession>
<dbReference type="InterPro" id="IPR035952">
    <property type="entry name" value="Rhomboid-like_sf"/>
</dbReference>
<dbReference type="SUPFAM" id="SSF144091">
    <property type="entry name" value="Rhomboid-like"/>
    <property type="match status" value="1"/>
</dbReference>
<evidence type="ECO:0000256" key="3">
    <source>
        <dbReference type="ARBA" id="ARBA00022519"/>
    </source>
</evidence>
<evidence type="ECO:0000256" key="6">
    <source>
        <dbReference type="ARBA" id="ARBA00023136"/>
    </source>
</evidence>
<feature type="transmembrane region" description="Helical" evidence="7">
    <location>
        <begin position="140"/>
        <end position="162"/>
    </location>
</feature>
<evidence type="ECO:0000313" key="10">
    <source>
        <dbReference type="Proteomes" id="UP001224997"/>
    </source>
</evidence>
<proteinExistence type="predicted"/>
<comment type="subcellular location">
    <subcellularLocation>
        <location evidence="1">Membrane</location>
        <topology evidence="1">Multi-pass membrane protein</topology>
    </subcellularLocation>
</comment>
<evidence type="ECO:0000256" key="2">
    <source>
        <dbReference type="ARBA" id="ARBA00022475"/>
    </source>
</evidence>
<evidence type="ECO:0000313" key="9">
    <source>
        <dbReference type="EMBL" id="MDP5308476.1"/>
    </source>
</evidence>
<feature type="transmembrane region" description="Helical" evidence="7">
    <location>
        <begin position="200"/>
        <end position="217"/>
    </location>
</feature>
<evidence type="ECO:0000256" key="7">
    <source>
        <dbReference type="SAM" id="Phobius"/>
    </source>
</evidence>
<reference evidence="9 10" key="1">
    <citation type="submission" date="2023-08" db="EMBL/GenBank/DDBJ databases">
        <authorList>
            <person name="Park J.-S."/>
        </authorList>
    </citation>
    <scope>NUCLEOTIDE SEQUENCE [LARGE SCALE GENOMIC DNA]</scope>
    <source>
        <strain evidence="9 10">2205BS29-5</strain>
    </source>
</reference>
<feature type="transmembrane region" description="Helical" evidence="7">
    <location>
        <begin position="174"/>
        <end position="194"/>
    </location>
</feature>
<gene>
    <name evidence="9" type="ORF">Q5Y72_15440</name>
</gene>
<keyword evidence="3" id="KW-0997">Cell inner membrane</keyword>
<comment type="caution">
    <text evidence="9">The sequence shown here is derived from an EMBL/GenBank/DDBJ whole genome shotgun (WGS) entry which is preliminary data.</text>
</comment>
<dbReference type="Pfam" id="PF01694">
    <property type="entry name" value="Rhomboid"/>
    <property type="match status" value="1"/>
</dbReference>
<evidence type="ECO:0000256" key="5">
    <source>
        <dbReference type="ARBA" id="ARBA00022989"/>
    </source>
</evidence>
<evidence type="ECO:0000259" key="8">
    <source>
        <dbReference type="Pfam" id="PF01694"/>
    </source>
</evidence>
<feature type="transmembrane region" description="Helical" evidence="7">
    <location>
        <begin position="24"/>
        <end position="46"/>
    </location>
</feature>
<protein>
    <submittedName>
        <fullName evidence="9">Rhomboid family intramembrane serine protease</fullName>
        <ecNumber evidence="9">3.4.21.105</ecNumber>
    </submittedName>
</protein>
<dbReference type="PANTHER" id="PTHR43066">
    <property type="entry name" value="RHOMBOID-RELATED PROTEIN"/>
    <property type="match status" value="1"/>
</dbReference>
<organism evidence="9 10">
    <name type="scientific">Paracoccus spongiarum</name>
    <dbReference type="NCBI Taxonomy" id="3064387"/>
    <lineage>
        <taxon>Bacteria</taxon>
        <taxon>Pseudomonadati</taxon>
        <taxon>Pseudomonadota</taxon>
        <taxon>Alphaproteobacteria</taxon>
        <taxon>Rhodobacterales</taxon>
        <taxon>Paracoccaceae</taxon>
        <taxon>Paracoccus</taxon>
    </lineage>
</organism>
<dbReference type="GO" id="GO:0006508">
    <property type="term" value="P:proteolysis"/>
    <property type="evidence" value="ECO:0007669"/>
    <property type="project" value="UniProtKB-KW"/>
</dbReference>
<keyword evidence="6 7" id="KW-0472">Membrane</keyword>
<keyword evidence="5 7" id="KW-1133">Transmembrane helix</keyword>
<feature type="transmembrane region" description="Helical" evidence="7">
    <location>
        <begin position="78"/>
        <end position="103"/>
    </location>
</feature>
<keyword evidence="2" id="KW-1003">Cell membrane</keyword>
<dbReference type="PANTHER" id="PTHR43066:SF26">
    <property type="entry name" value="RHOMBOID PROTEASE GLPG"/>
    <property type="match status" value="1"/>
</dbReference>
<feature type="transmembrane region" description="Helical" evidence="7">
    <location>
        <begin position="110"/>
        <end position="134"/>
    </location>
</feature>
<keyword evidence="9" id="KW-0378">Hydrolase</keyword>
<dbReference type="Proteomes" id="UP001224997">
    <property type="component" value="Unassembled WGS sequence"/>
</dbReference>
<keyword evidence="10" id="KW-1185">Reference proteome</keyword>
<dbReference type="Gene3D" id="1.20.1540.10">
    <property type="entry name" value="Rhomboid-like"/>
    <property type="match status" value="1"/>
</dbReference>
<dbReference type="EMBL" id="JAVAMQ010000017">
    <property type="protein sequence ID" value="MDP5308476.1"/>
    <property type="molecule type" value="Genomic_DNA"/>
</dbReference>
<dbReference type="RefSeq" id="WP_305964321.1">
    <property type="nucleotide sequence ID" value="NZ_JAVAMQ010000017.1"/>
</dbReference>
<evidence type="ECO:0000256" key="1">
    <source>
        <dbReference type="ARBA" id="ARBA00004141"/>
    </source>
</evidence>
<sequence>MTDLPRVTRPAPPAPRPAPQLPRWVVAVIALCCLIELGLQLAALAGHPAARPASLMLAGFWSELLQGGAPLYPGQPALMFLSYGLLHAGLLHLAMNMLSLAVVARELFRLMGAATMAGIYLASQIAAAALFAVMRPAAGPMIGASGAVFGIAAALVAQAAVIGHRRRRPMGRMWRSVALILALNVALTLAMPAIAWQAHLGGAVAGALLGGALALLGRR</sequence>
<dbReference type="GO" id="GO:0008233">
    <property type="term" value="F:peptidase activity"/>
    <property type="evidence" value="ECO:0007669"/>
    <property type="project" value="UniProtKB-KW"/>
</dbReference>